<dbReference type="SUPFAM" id="SSF46548">
    <property type="entry name" value="alpha-helical ferredoxin"/>
    <property type="match status" value="1"/>
</dbReference>
<feature type="domain" description="FAD/NAD(P)-binding" evidence="1">
    <location>
        <begin position="139"/>
        <end position="429"/>
    </location>
</feature>
<organism evidence="3 4">
    <name type="scientific">Bradyrhizobium denitrificans</name>
    <dbReference type="NCBI Taxonomy" id="2734912"/>
    <lineage>
        <taxon>Bacteria</taxon>
        <taxon>Pseudomonadati</taxon>
        <taxon>Pseudomonadota</taxon>
        <taxon>Alphaproteobacteria</taxon>
        <taxon>Hyphomicrobiales</taxon>
        <taxon>Nitrobacteraceae</taxon>
        <taxon>Bradyrhizobium</taxon>
    </lineage>
</organism>
<dbReference type="PRINTS" id="PR00368">
    <property type="entry name" value="FADPNR"/>
</dbReference>
<evidence type="ECO:0000259" key="2">
    <source>
        <dbReference type="Pfam" id="PF14691"/>
    </source>
</evidence>
<evidence type="ECO:0000259" key="1">
    <source>
        <dbReference type="Pfam" id="PF07992"/>
    </source>
</evidence>
<dbReference type="InterPro" id="IPR023753">
    <property type="entry name" value="FAD/NAD-binding_dom"/>
</dbReference>
<dbReference type="Proteomes" id="UP001314635">
    <property type="component" value="Unassembled WGS sequence"/>
</dbReference>
<keyword evidence="4" id="KW-1185">Reference proteome</keyword>
<sequence length="451" mass="46148">MAAGLAGHRISAELCRENFKDLVAPLHPNEARVAAERCLFCYDAPCVAACPTEIDIPLFIRQIANGLPVAAAKTILDANIMGAMCARVCPTENLCEGACVRESSEARAVEIGRLQRHATDALLASGRQLYRAGSPTGKRIAVVGAGPAGLSCAHALARAGHQVTIYEARPKGGGLNEYGIAAYKVTGDIAQAELAYILAVGGITIEYGKALGRDISLAGLRADYDAVFLGLGLGGTNGLGLGDVPAGVSDAVAFIAALRQAPDKTVLPIGRNVIVIGGGMTAIDAATQVKLLGAECVTIAYRRSKSEMPASLYEQEVAQVRGVLIREHLVPVAFEQAGGVVSGVTFARTRREEGRLIPTGERMTLAADQVLIAIGQTLLASDLADGGLSFESGRIAVDAACRTSLPGVWAGGDCVAGGSDLTVAAVADGKAAAASIIAALQGAAVPHHAGA</sequence>
<dbReference type="PRINTS" id="PR00469">
    <property type="entry name" value="PNDRDTASEII"/>
</dbReference>
<evidence type="ECO:0000313" key="4">
    <source>
        <dbReference type="Proteomes" id="UP001314635"/>
    </source>
</evidence>
<dbReference type="PANTHER" id="PTHR42783:SF3">
    <property type="entry name" value="GLUTAMATE SYNTHASE [NADPH] SMALL CHAIN-RELATED"/>
    <property type="match status" value="1"/>
</dbReference>
<dbReference type="InterPro" id="IPR028261">
    <property type="entry name" value="DPD_II"/>
</dbReference>
<gene>
    <name evidence="3" type="ORF">JQ619_16255</name>
</gene>
<dbReference type="InterPro" id="IPR009051">
    <property type="entry name" value="Helical_ferredxn"/>
</dbReference>
<reference evidence="4" key="1">
    <citation type="journal article" date="2021" name="ISME J.">
        <title>Evolutionary origin and ecological implication of a unique nif island in free-living Bradyrhizobium lineages.</title>
        <authorList>
            <person name="Tao J."/>
        </authorList>
    </citation>
    <scope>NUCLEOTIDE SEQUENCE [LARGE SCALE GENOMIC DNA]</scope>
    <source>
        <strain evidence="4">SZCCT0094</strain>
    </source>
</reference>
<name>A0ABS5G7M9_9BRAD</name>
<dbReference type="PANTHER" id="PTHR42783">
    <property type="entry name" value="GLUTAMATE SYNTHASE [NADPH] SMALL CHAIN"/>
    <property type="match status" value="1"/>
</dbReference>
<comment type="caution">
    <text evidence="3">The sequence shown here is derived from an EMBL/GenBank/DDBJ whole genome shotgun (WGS) entry which is preliminary data.</text>
</comment>
<dbReference type="Gene3D" id="3.50.50.60">
    <property type="entry name" value="FAD/NAD(P)-binding domain"/>
    <property type="match status" value="2"/>
</dbReference>
<dbReference type="Pfam" id="PF07992">
    <property type="entry name" value="Pyr_redox_2"/>
    <property type="match status" value="1"/>
</dbReference>
<proteinExistence type="predicted"/>
<dbReference type="InterPro" id="IPR036188">
    <property type="entry name" value="FAD/NAD-bd_sf"/>
</dbReference>
<protein>
    <submittedName>
        <fullName evidence="3">NAD(P)-dependent oxidoreductase</fullName>
    </submittedName>
</protein>
<dbReference type="Pfam" id="PF14691">
    <property type="entry name" value="Fer4_20"/>
    <property type="match status" value="1"/>
</dbReference>
<dbReference type="SUPFAM" id="SSF51971">
    <property type="entry name" value="Nucleotide-binding domain"/>
    <property type="match status" value="2"/>
</dbReference>
<evidence type="ECO:0000313" key="3">
    <source>
        <dbReference type="EMBL" id="MBR1137325.1"/>
    </source>
</evidence>
<feature type="domain" description="Dihydroprymidine dehydrogenase" evidence="2">
    <location>
        <begin position="17"/>
        <end position="124"/>
    </location>
</feature>
<dbReference type="EMBL" id="JAFCLK010000014">
    <property type="protein sequence ID" value="MBR1137325.1"/>
    <property type="molecule type" value="Genomic_DNA"/>
</dbReference>
<dbReference type="Gene3D" id="1.10.1060.10">
    <property type="entry name" value="Alpha-helical ferredoxin"/>
    <property type="match status" value="1"/>
</dbReference>
<accession>A0ABS5G7M9</accession>